<evidence type="ECO:0000256" key="1">
    <source>
        <dbReference type="SAM" id="MobiDB-lite"/>
    </source>
</evidence>
<organism evidence="3 4">
    <name type="scientific">Aeromicrobium choanae</name>
    <dbReference type="NCBI Taxonomy" id="1736691"/>
    <lineage>
        <taxon>Bacteria</taxon>
        <taxon>Bacillati</taxon>
        <taxon>Actinomycetota</taxon>
        <taxon>Actinomycetes</taxon>
        <taxon>Propionibacteriales</taxon>
        <taxon>Nocardioidaceae</taxon>
        <taxon>Aeromicrobium</taxon>
    </lineage>
</organism>
<dbReference type="Proteomes" id="UP000191040">
    <property type="component" value="Chromosome I"/>
</dbReference>
<accession>A0A1T4YT26</accession>
<feature type="region of interest" description="Disordered" evidence="1">
    <location>
        <begin position="206"/>
        <end position="259"/>
    </location>
</feature>
<protein>
    <recommendedName>
        <fullName evidence="5">Capsular polysaccharide biosynthesis protein</fullName>
    </recommendedName>
</protein>
<evidence type="ECO:0000313" key="4">
    <source>
        <dbReference type="Proteomes" id="UP000191040"/>
    </source>
</evidence>
<sequence>MLVEVIKTVLRRWYVVVAGLLLTGVLGYAAYSSTPPVYEASGTVLLLPPEDQVSGEGIKNPFLQLNNLDVPTSLVVARLNGDEVREQILEDQPGALYEVTTDPTMRGPVVLVQVSAQSAKATVDTLEQVLAAAPTALADLQRQQDVPKGDSITSMQLAADLEATAVTRATTRAVVAAVAVGLALTAGATAGVDAIARRLRARRRRQAEAEAAPADASEGAVTSDSTDTDGGTDAPGNEQTWEPPEEELAAQSPRSLTPP</sequence>
<dbReference type="EMBL" id="LT796768">
    <property type="protein sequence ID" value="SKB04984.1"/>
    <property type="molecule type" value="Genomic_DNA"/>
</dbReference>
<feature type="transmembrane region" description="Helical" evidence="2">
    <location>
        <begin position="173"/>
        <end position="196"/>
    </location>
</feature>
<evidence type="ECO:0000313" key="3">
    <source>
        <dbReference type="EMBL" id="SKB04984.1"/>
    </source>
</evidence>
<dbReference type="AlphaFoldDB" id="A0A1T4YT26"/>
<name>A0A1T4YT26_9ACTN</name>
<evidence type="ECO:0008006" key="5">
    <source>
        <dbReference type="Google" id="ProtNLM"/>
    </source>
</evidence>
<keyword evidence="4" id="KW-1185">Reference proteome</keyword>
<gene>
    <name evidence="3" type="ORF">SAMN06295964_0789</name>
</gene>
<proteinExistence type="predicted"/>
<keyword evidence="2" id="KW-0812">Transmembrane</keyword>
<feature type="transmembrane region" description="Helical" evidence="2">
    <location>
        <begin position="12"/>
        <end position="31"/>
    </location>
</feature>
<feature type="compositionally biased region" description="Low complexity" evidence="1">
    <location>
        <begin position="209"/>
        <end position="232"/>
    </location>
</feature>
<dbReference type="RefSeq" id="WP_078698941.1">
    <property type="nucleotide sequence ID" value="NZ_LT796768.1"/>
</dbReference>
<keyword evidence="2" id="KW-0472">Membrane</keyword>
<evidence type="ECO:0000256" key="2">
    <source>
        <dbReference type="SAM" id="Phobius"/>
    </source>
</evidence>
<dbReference type="STRING" id="1736691.SAMN06295964_0789"/>
<dbReference type="OrthoDB" id="3695950at2"/>
<reference evidence="4" key="1">
    <citation type="submission" date="2017-02" db="EMBL/GenBank/DDBJ databases">
        <authorList>
            <person name="Varghese N."/>
            <person name="Submissions S."/>
        </authorList>
    </citation>
    <scope>NUCLEOTIDE SEQUENCE [LARGE SCALE GENOMIC DNA]</scope>
    <source>
        <strain evidence="4">9H-4</strain>
    </source>
</reference>
<keyword evidence="2" id="KW-1133">Transmembrane helix</keyword>